<dbReference type="PANTHER" id="PTHR27006">
    <property type="entry name" value="PROMASTIGOTE SURFACE ANTIGEN PROTEIN PSA"/>
    <property type="match status" value="1"/>
</dbReference>
<feature type="domain" description="S-locus receptor kinase C-terminal" evidence="1">
    <location>
        <begin position="125"/>
        <end position="170"/>
    </location>
</feature>
<name>A0A7N2R4J7_QUELO</name>
<dbReference type="Pfam" id="PF11883">
    <property type="entry name" value="DUF3403"/>
    <property type="match status" value="1"/>
</dbReference>
<evidence type="ECO:0000259" key="1">
    <source>
        <dbReference type="Pfam" id="PF11883"/>
    </source>
</evidence>
<dbReference type="OMA" id="NCSINNV"/>
<dbReference type="EMBL" id="LRBV02000005">
    <property type="status" value="NOT_ANNOTATED_CDS"/>
    <property type="molecule type" value="Genomic_DNA"/>
</dbReference>
<dbReference type="PANTHER" id="PTHR27006:SF634">
    <property type="entry name" value="RECEPTOR-LIKE SERINE_THREONINE-PROTEIN KINASE"/>
    <property type="match status" value="1"/>
</dbReference>
<evidence type="ECO:0000313" key="3">
    <source>
        <dbReference type="Proteomes" id="UP000594261"/>
    </source>
</evidence>
<dbReference type="InterPro" id="IPR021820">
    <property type="entry name" value="S-locus_recpt_kinase_C"/>
</dbReference>
<sequence>MDSSLMKVTTLPTRIVRRRASTIVLVLPKHLQIRLPKLVVRFGAQRIDLLDFQILMHGQYTSLLQHLAWQLWNEDKGMELIDSTILDESCSASEVLRCIHVGLLCVQEHAIDRPTMLDVVSFLVNENIQLSPPKRPAFYINTVVKESEVSEIKPENCSINNVTVSEMEAR</sequence>
<dbReference type="InParanoid" id="A0A7N2R4J7"/>
<accession>A0A7N2R4J7</accession>
<evidence type="ECO:0000313" key="2">
    <source>
        <dbReference type="EnsemblPlants" id="QL05p022830:mrna"/>
    </source>
</evidence>
<reference evidence="2 3" key="1">
    <citation type="journal article" date="2016" name="G3 (Bethesda)">
        <title>First Draft Assembly and Annotation of the Genome of a California Endemic Oak Quercus lobata Nee (Fagaceae).</title>
        <authorList>
            <person name="Sork V.L."/>
            <person name="Fitz-Gibbon S.T."/>
            <person name="Puiu D."/>
            <person name="Crepeau M."/>
            <person name="Gugger P.F."/>
            <person name="Sherman R."/>
            <person name="Stevens K."/>
            <person name="Langley C.H."/>
            <person name="Pellegrini M."/>
            <person name="Salzberg S.L."/>
        </authorList>
    </citation>
    <scope>NUCLEOTIDE SEQUENCE [LARGE SCALE GENOMIC DNA]</scope>
    <source>
        <strain evidence="2 3">cv. SW786</strain>
    </source>
</reference>
<dbReference type="EnsemblPlants" id="QL05p022830:mrna">
    <property type="protein sequence ID" value="QL05p022830:mrna"/>
    <property type="gene ID" value="QL05p022830"/>
</dbReference>
<dbReference type="Gene3D" id="1.10.510.10">
    <property type="entry name" value="Transferase(Phosphotransferase) domain 1"/>
    <property type="match status" value="1"/>
</dbReference>
<protein>
    <recommendedName>
        <fullName evidence="1">S-locus receptor kinase C-terminal domain-containing protein</fullName>
    </recommendedName>
</protein>
<keyword evidence="3" id="KW-1185">Reference proteome</keyword>
<dbReference type="AlphaFoldDB" id="A0A7N2R4J7"/>
<dbReference type="Gramene" id="QL05p022830:mrna">
    <property type="protein sequence ID" value="QL05p022830:mrna"/>
    <property type="gene ID" value="QL05p022830"/>
</dbReference>
<dbReference type="GO" id="GO:0004674">
    <property type="term" value="F:protein serine/threonine kinase activity"/>
    <property type="evidence" value="ECO:0007669"/>
    <property type="project" value="InterPro"/>
</dbReference>
<proteinExistence type="predicted"/>
<organism evidence="2 3">
    <name type="scientific">Quercus lobata</name>
    <name type="common">Valley oak</name>
    <dbReference type="NCBI Taxonomy" id="97700"/>
    <lineage>
        <taxon>Eukaryota</taxon>
        <taxon>Viridiplantae</taxon>
        <taxon>Streptophyta</taxon>
        <taxon>Embryophyta</taxon>
        <taxon>Tracheophyta</taxon>
        <taxon>Spermatophyta</taxon>
        <taxon>Magnoliopsida</taxon>
        <taxon>eudicotyledons</taxon>
        <taxon>Gunneridae</taxon>
        <taxon>Pentapetalae</taxon>
        <taxon>rosids</taxon>
        <taxon>fabids</taxon>
        <taxon>Fagales</taxon>
        <taxon>Fagaceae</taxon>
        <taxon>Quercus</taxon>
    </lineage>
</organism>
<reference evidence="2" key="2">
    <citation type="submission" date="2021-01" db="UniProtKB">
        <authorList>
            <consortium name="EnsemblPlants"/>
        </authorList>
    </citation>
    <scope>IDENTIFICATION</scope>
</reference>
<dbReference type="Proteomes" id="UP000594261">
    <property type="component" value="Chromosome 5"/>
</dbReference>